<evidence type="ECO:0000313" key="4">
    <source>
        <dbReference type="Proteomes" id="UP000190897"/>
    </source>
</evidence>
<feature type="domain" description="Fe-S metabolism associated" evidence="2">
    <location>
        <begin position="12"/>
        <end position="130"/>
    </location>
</feature>
<sequence length="144" mass="16316">MTINEIQDELISDFELFDDWESKYEYIIDLGKQFPPLEEQFKTEDNIIKGCQSRVWLNAYMDGDLLKFEADSDAIIVRGLVSMLVKVLSGHTPKEIAGADLYFMESIGLHQHLAQTRSNGLAAMLKQMKAYGVAFQAKSFNTAN</sequence>
<dbReference type="Gene3D" id="3.90.1010.10">
    <property type="match status" value="1"/>
</dbReference>
<dbReference type="InterPro" id="IPR003808">
    <property type="entry name" value="Fe-S_metab-assoc_dom"/>
</dbReference>
<dbReference type="SUPFAM" id="SSF82649">
    <property type="entry name" value="SufE/NifU"/>
    <property type="match status" value="1"/>
</dbReference>
<comment type="similarity">
    <text evidence="1">Belongs to the SufE family.</text>
</comment>
<protein>
    <submittedName>
        <fullName evidence="3">Cysteine desulfuration protein SufE</fullName>
    </submittedName>
</protein>
<evidence type="ECO:0000259" key="2">
    <source>
        <dbReference type="Pfam" id="PF02657"/>
    </source>
</evidence>
<dbReference type="STRING" id="651661.SAMN05660293_02854"/>
<dbReference type="RefSeq" id="WP_082215413.1">
    <property type="nucleotide sequence ID" value="NZ_FUZA01000003.1"/>
</dbReference>
<name>A0A1T5F7U0_9BACT</name>
<evidence type="ECO:0000256" key="1">
    <source>
        <dbReference type="ARBA" id="ARBA00010282"/>
    </source>
</evidence>
<reference evidence="4" key="1">
    <citation type="submission" date="2017-02" db="EMBL/GenBank/DDBJ databases">
        <authorList>
            <person name="Varghese N."/>
            <person name="Submissions S."/>
        </authorList>
    </citation>
    <scope>NUCLEOTIDE SEQUENCE [LARGE SCALE GENOMIC DNA]</scope>
    <source>
        <strain evidence="4">DSM 22270</strain>
    </source>
</reference>
<dbReference type="OrthoDB" id="9799320at2"/>
<dbReference type="EMBL" id="FUZA01000003">
    <property type="protein sequence ID" value="SKB92214.1"/>
    <property type="molecule type" value="Genomic_DNA"/>
</dbReference>
<dbReference type="AlphaFoldDB" id="A0A1T5F7U0"/>
<dbReference type="PANTHER" id="PTHR43597">
    <property type="entry name" value="SULFUR ACCEPTOR PROTEIN CSDE"/>
    <property type="match status" value="1"/>
</dbReference>
<keyword evidence="4" id="KW-1185">Reference proteome</keyword>
<dbReference type="Proteomes" id="UP000190897">
    <property type="component" value="Unassembled WGS sequence"/>
</dbReference>
<proteinExistence type="inferred from homology"/>
<gene>
    <name evidence="3" type="ORF">SAMN05660293_02854</name>
</gene>
<organism evidence="3 4">
    <name type="scientific">Dyadobacter psychrophilus</name>
    <dbReference type="NCBI Taxonomy" id="651661"/>
    <lineage>
        <taxon>Bacteria</taxon>
        <taxon>Pseudomonadati</taxon>
        <taxon>Bacteroidota</taxon>
        <taxon>Cytophagia</taxon>
        <taxon>Cytophagales</taxon>
        <taxon>Spirosomataceae</taxon>
        <taxon>Dyadobacter</taxon>
    </lineage>
</organism>
<dbReference type="PANTHER" id="PTHR43597:SF5">
    <property type="entry name" value="SUFE-LIKE PROTEIN 2, CHLOROPLASTIC"/>
    <property type="match status" value="1"/>
</dbReference>
<evidence type="ECO:0000313" key="3">
    <source>
        <dbReference type="EMBL" id="SKB92214.1"/>
    </source>
</evidence>
<dbReference type="Pfam" id="PF02657">
    <property type="entry name" value="SufE"/>
    <property type="match status" value="1"/>
</dbReference>
<accession>A0A1T5F7U0</accession>